<dbReference type="NCBIfam" id="TIGR02669">
    <property type="entry name" value="SpoIID_LytB"/>
    <property type="match status" value="1"/>
</dbReference>
<dbReference type="InterPro" id="IPR013486">
    <property type="entry name" value="SpoIID/LytB"/>
</dbReference>
<feature type="chain" id="PRO_5019503480" evidence="1">
    <location>
        <begin position="27"/>
        <end position="409"/>
    </location>
</feature>
<organism evidence="3 4">
    <name type="scientific">Jiangella rhizosphaerae</name>
    <dbReference type="NCBI Taxonomy" id="2293569"/>
    <lineage>
        <taxon>Bacteria</taxon>
        <taxon>Bacillati</taxon>
        <taxon>Actinomycetota</taxon>
        <taxon>Actinomycetes</taxon>
        <taxon>Jiangellales</taxon>
        <taxon>Jiangellaceae</taxon>
        <taxon>Jiangella</taxon>
    </lineage>
</organism>
<evidence type="ECO:0000313" key="3">
    <source>
        <dbReference type="EMBL" id="RIQ28195.1"/>
    </source>
</evidence>
<evidence type="ECO:0000259" key="2">
    <source>
        <dbReference type="Pfam" id="PF08486"/>
    </source>
</evidence>
<dbReference type="Proteomes" id="UP000284057">
    <property type="component" value="Unassembled WGS sequence"/>
</dbReference>
<reference evidence="3 4" key="1">
    <citation type="submission" date="2018-09" db="EMBL/GenBank/DDBJ databases">
        <title>Isolation, diversity and antifungal activity of actinobacteria from wheat.</title>
        <authorList>
            <person name="Han C."/>
        </authorList>
    </citation>
    <scope>NUCLEOTIDE SEQUENCE [LARGE SCALE GENOMIC DNA]</scope>
    <source>
        <strain evidence="3 4">NEAU-YY265</strain>
    </source>
</reference>
<dbReference type="EMBL" id="QUAL01000082">
    <property type="protein sequence ID" value="RIQ28195.1"/>
    <property type="molecule type" value="Genomic_DNA"/>
</dbReference>
<dbReference type="RefSeq" id="WP_119659628.1">
    <property type="nucleotide sequence ID" value="NZ_QUAL01000082.1"/>
</dbReference>
<dbReference type="OrthoDB" id="9773852at2"/>
<keyword evidence="1" id="KW-0732">Signal</keyword>
<feature type="signal peptide" evidence="1">
    <location>
        <begin position="1"/>
        <end position="26"/>
    </location>
</feature>
<dbReference type="AlphaFoldDB" id="A0A418KSU0"/>
<evidence type="ECO:0000256" key="1">
    <source>
        <dbReference type="SAM" id="SignalP"/>
    </source>
</evidence>
<dbReference type="InterPro" id="IPR013693">
    <property type="entry name" value="SpoIID/LytB_N"/>
</dbReference>
<sequence length="409" mass="42623">MSRSRAAWAAVAVLLTALVPAAPAAAAEVVTLPSSGEVAIEGRGFGHGRGMSQWGAYGAAVSGLSYERILAHYYRGAELVTRDDIQLRVRITADTDGETWVVASAGMTASAGGGAAQALPSSLGGRPVTAWRVLAGRSGLVLQGYAREWHPVALGGAAAHSGPVRFASPSGVVRLMLGPTHREYRGAVEAVAVGSAVGTRVVASLESYLRSVVPAEMPASWPAAAVRAQAVAARSYARWQRTEEPGDWYDTCDSTRCQVFDGVADYTAAGELLRRHEHPASDAAVAATAGRLLIHDGIPVFAQFGSANGGWTVRGSRPYLRAFEDPYDGVVSGSPHTWRATVPVDRIAAAYPGVGRPASITVTGRDGLGAWGGRVTSLVIRGSAGSVEVTGEQFRIALGLRSAWWRAAG</sequence>
<protein>
    <submittedName>
        <fullName evidence="3">SpoIID/LytB domain-containing protein</fullName>
    </submittedName>
</protein>
<dbReference type="Pfam" id="PF08486">
    <property type="entry name" value="SpoIID"/>
    <property type="match status" value="1"/>
</dbReference>
<gene>
    <name evidence="3" type="ORF">DY240_09155</name>
</gene>
<keyword evidence="4" id="KW-1185">Reference proteome</keyword>
<feature type="domain" description="Sporulation stage II protein D amidase enhancer LytB N-terminal" evidence="2">
    <location>
        <begin position="203"/>
        <end position="294"/>
    </location>
</feature>
<comment type="caution">
    <text evidence="3">The sequence shown here is derived from an EMBL/GenBank/DDBJ whole genome shotgun (WGS) entry which is preliminary data.</text>
</comment>
<name>A0A418KSU0_9ACTN</name>
<proteinExistence type="predicted"/>
<accession>A0A418KSU0</accession>
<evidence type="ECO:0000313" key="4">
    <source>
        <dbReference type="Proteomes" id="UP000284057"/>
    </source>
</evidence>
<dbReference type="GO" id="GO:0030435">
    <property type="term" value="P:sporulation resulting in formation of a cellular spore"/>
    <property type="evidence" value="ECO:0007669"/>
    <property type="project" value="InterPro"/>
</dbReference>